<dbReference type="Gene3D" id="3.40.50.1000">
    <property type="entry name" value="HAD superfamily/HAD-like"/>
    <property type="match status" value="1"/>
</dbReference>
<accession>A0ABS3RWK9</accession>
<dbReference type="InterPro" id="IPR036390">
    <property type="entry name" value="WH_DNA-bd_sf"/>
</dbReference>
<sequence>MSDHHDHEFVRRIKLALMSGAGNLDTERMAHVTGLSAGIVSDAMTRLEIEDLAEGNRRDGVRYYRLTPAGLRNAHQALGLEPAPLDVTALATPRVMPRDSVTRLMSEALGIQLADHAAPGQLYLVDIDGTVALRDQDRADVRHHFDWHRVGEDLPNTPVVSVVQAIDAAGHRIIYVTGRSSVCRVATGAWLAMHVGVPGEALLMRTAGDMRPDTIVKRELYDQFVAEPVTAVLEDRASVVQMWRALGLTVLQCADGDF</sequence>
<name>A0ABS3RWK9_9ACTN</name>
<organism evidence="2 3">
    <name type="scientific">Actinomadura violacea</name>
    <dbReference type="NCBI Taxonomy" id="2819934"/>
    <lineage>
        <taxon>Bacteria</taxon>
        <taxon>Bacillati</taxon>
        <taxon>Actinomycetota</taxon>
        <taxon>Actinomycetes</taxon>
        <taxon>Streptosporangiales</taxon>
        <taxon>Thermomonosporaceae</taxon>
        <taxon>Actinomadura</taxon>
    </lineage>
</organism>
<dbReference type="Pfam" id="PF25109">
    <property type="entry name" value="HAD_PNKP"/>
    <property type="match status" value="1"/>
</dbReference>
<evidence type="ECO:0000313" key="2">
    <source>
        <dbReference type="EMBL" id="MBO2461142.1"/>
    </source>
</evidence>
<dbReference type="InterPro" id="IPR023214">
    <property type="entry name" value="HAD_sf"/>
</dbReference>
<protein>
    <recommendedName>
        <fullName evidence="1">Polynucleotide kinase PNKP phosphatase domain-containing protein</fullName>
    </recommendedName>
</protein>
<dbReference type="InterPro" id="IPR056782">
    <property type="entry name" value="HAD_PNKP"/>
</dbReference>
<evidence type="ECO:0000313" key="3">
    <source>
        <dbReference type="Proteomes" id="UP000680206"/>
    </source>
</evidence>
<dbReference type="SUPFAM" id="SSF56784">
    <property type="entry name" value="HAD-like"/>
    <property type="match status" value="1"/>
</dbReference>
<gene>
    <name evidence="2" type="ORF">J4709_26515</name>
</gene>
<dbReference type="Proteomes" id="UP000680206">
    <property type="component" value="Unassembled WGS sequence"/>
</dbReference>
<comment type="caution">
    <text evidence="2">The sequence shown here is derived from an EMBL/GenBank/DDBJ whole genome shotgun (WGS) entry which is preliminary data.</text>
</comment>
<dbReference type="EMBL" id="JAGEPF010000016">
    <property type="protein sequence ID" value="MBO2461142.1"/>
    <property type="molecule type" value="Genomic_DNA"/>
</dbReference>
<proteinExistence type="predicted"/>
<dbReference type="SUPFAM" id="SSF46785">
    <property type="entry name" value="Winged helix' DNA-binding domain"/>
    <property type="match status" value="1"/>
</dbReference>
<reference evidence="2 3" key="1">
    <citation type="submission" date="2021-03" db="EMBL/GenBank/DDBJ databases">
        <title>Actinomadura violae sp. nov., isolated from lichen in Thailand.</title>
        <authorList>
            <person name="Kanchanasin P."/>
            <person name="Saeng-In P."/>
            <person name="Phongsopitanun W."/>
            <person name="Yuki M."/>
            <person name="Kudo T."/>
            <person name="Ohkuma M."/>
            <person name="Tanasupawat S."/>
        </authorList>
    </citation>
    <scope>NUCLEOTIDE SEQUENCE [LARGE SCALE GENOMIC DNA]</scope>
    <source>
        <strain evidence="2 3">LCR2-06</strain>
    </source>
</reference>
<evidence type="ECO:0000259" key="1">
    <source>
        <dbReference type="Pfam" id="PF25109"/>
    </source>
</evidence>
<feature type="domain" description="Polynucleotide kinase PNKP phosphatase" evidence="1">
    <location>
        <begin position="122"/>
        <end position="258"/>
    </location>
</feature>
<keyword evidence="3" id="KW-1185">Reference proteome</keyword>
<dbReference type="RefSeq" id="WP_208244503.1">
    <property type="nucleotide sequence ID" value="NZ_JAGEPF010000016.1"/>
</dbReference>
<dbReference type="InterPro" id="IPR036412">
    <property type="entry name" value="HAD-like_sf"/>
</dbReference>